<feature type="signal peptide" evidence="1">
    <location>
        <begin position="1"/>
        <end position="24"/>
    </location>
</feature>
<protein>
    <recommendedName>
        <fullName evidence="4">6-bladed beta-propeller</fullName>
    </recommendedName>
</protein>
<evidence type="ECO:0000313" key="3">
    <source>
        <dbReference type="Proteomes" id="UP000221024"/>
    </source>
</evidence>
<dbReference type="OrthoDB" id="1007219at2"/>
<dbReference type="AlphaFoldDB" id="A0A2H3NPE1"/>
<keyword evidence="3" id="KW-1185">Reference proteome</keyword>
<keyword evidence="1" id="KW-0732">Signal</keyword>
<name>A0A2H3NPE1_9BACT</name>
<evidence type="ECO:0000256" key="1">
    <source>
        <dbReference type="SAM" id="SignalP"/>
    </source>
</evidence>
<gene>
    <name evidence="2" type="ORF">CRI93_03870</name>
</gene>
<evidence type="ECO:0008006" key="4">
    <source>
        <dbReference type="Google" id="ProtNLM"/>
    </source>
</evidence>
<feature type="chain" id="PRO_5013957784" description="6-bladed beta-propeller" evidence="1">
    <location>
        <begin position="25"/>
        <end position="346"/>
    </location>
</feature>
<sequence>MKFIIVWTLAIFAWVFTAPCTGHAQSFEDVFTIQDSLELEQGDDAFLSVPYVSLLEDGNMLIVEPREQRVFRYNRSGALQSIIGSPGQGPGEFRIPVTATQTAAGSVLVGELGGGFISVFDSSNTFVERHTGLLWHALQLHALDAERVLAVGPKEQGTGASPLLHIFNASTGEIEDSFFPHPTPIGTYGNVLNGISDIATADVRAGQTVVAFAPEPRLYTFSTDGDSLSAVDVSLQHFIPVDPSYRGADLSNREVQDAYDSFSRIHDLFWMHDDLILVQYYDIADQRTNTLNWHLAGVTRSGDVLFDIANTPRLYAVDTSTGGLFFNAPDTLDPGQWVVAALKNSW</sequence>
<evidence type="ECO:0000313" key="2">
    <source>
        <dbReference type="EMBL" id="PEN08894.1"/>
    </source>
</evidence>
<dbReference type="Proteomes" id="UP000221024">
    <property type="component" value="Unassembled WGS sequence"/>
</dbReference>
<dbReference type="EMBL" id="PDEP01000002">
    <property type="protein sequence ID" value="PEN08894.1"/>
    <property type="molecule type" value="Genomic_DNA"/>
</dbReference>
<proteinExistence type="predicted"/>
<comment type="caution">
    <text evidence="2">The sequence shown here is derived from an EMBL/GenBank/DDBJ whole genome shotgun (WGS) entry which is preliminary data.</text>
</comment>
<dbReference type="Gene3D" id="2.120.10.30">
    <property type="entry name" value="TolB, C-terminal domain"/>
    <property type="match status" value="1"/>
</dbReference>
<dbReference type="RefSeq" id="WP_098061290.1">
    <property type="nucleotide sequence ID" value="NZ_PDEP01000002.1"/>
</dbReference>
<organism evidence="2 3">
    <name type="scientific">Longimonas halophila</name>
    <dbReference type="NCBI Taxonomy" id="1469170"/>
    <lineage>
        <taxon>Bacteria</taxon>
        <taxon>Pseudomonadati</taxon>
        <taxon>Rhodothermota</taxon>
        <taxon>Rhodothermia</taxon>
        <taxon>Rhodothermales</taxon>
        <taxon>Salisaetaceae</taxon>
        <taxon>Longimonas</taxon>
    </lineage>
</organism>
<accession>A0A2H3NPE1</accession>
<dbReference type="SUPFAM" id="SSF101898">
    <property type="entry name" value="NHL repeat"/>
    <property type="match status" value="1"/>
</dbReference>
<reference evidence="2 3" key="1">
    <citation type="submission" date="2017-10" db="EMBL/GenBank/DDBJ databases">
        <title>Draft genome of Longimonas halophila.</title>
        <authorList>
            <person name="Goh K.M."/>
            <person name="Shamsir M.S."/>
            <person name="Lim S.W."/>
        </authorList>
    </citation>
    <scope>NUCLEOTIDE SEQUENCE [LARGE SCALE GENOMIC DNA]</scope>
    <source>
        <strain evidence="2 3">KCTC 42399</strain>
    </source>
</reference>
<dbReference type="InterPro" id="IPR011042">
    <property type="entry name" value="6-blade_b-propeller_TolB-like"/>
</dbReference>